<gene>
    <name evidence="6" type="primary">thi4</name>
    <name evidence="7" type="ORF">ENV38_06365</name>
</gene>
<feature type="binding site" description="in other chain" evidence="6">
    <location>
        <begin position="53"/>
        <end position="54"/>
    </location>
    <ligand>
        <name>NAD(+)</name>
        <dbReference type="ChEBI" id="CHEBI:57540"/>
        <note>ligand shared between two adjacent protomers</note>
    </ligand>
</feature>
<dbReference type="NCBIfam" id="TIGR00292">
    <property type="entry name" value="sulfide-dependent adenosine diphosphate thiazole synthase"/>
    <property type="match status" value="1"/>
</dbReference>
<keyword evidence="2 6" id="KW-0479">Metal-binding</keyword>
<keyword evidence="1 6" id="KW-0808">Transferase</keyword>
<evidence type="ECO:0000256" key="1">
    <source>
        <dbReference type="ARBA" id="ARBA00022679"/>
    </source>
</evidence>
<protein>
    <recommendedName>
        <fullName evidence="6">Thiamine thiazole synthase</fullName>
        <ecNumber evidence="6">2.4.2.59</ecNumber>
    </recommendedName>
</protein>
<evidence type="ECO:0000313" key="7">
    <source>
        <dbReference type="EMBL" id="HGB36507.1"/>
    </source>
</evidence>
<dbReference type="GO" id="GO:0052837">
    <property type="term" value="P:thiazole biosynthetic process"/>
    <property type="evidence" value="ECO:0007669"/>
    <property type="project" value="UniProtKB-UniRule"/>
</dbReference>
<proteinExistence type="inferred from homology"/>
<dbReference type="PANTHER" id="PTHR43422">
    <property type="entry name" value="THIAMINE THIAZOLE SYNTHASE"/>
    <property type="match status" value="1"/>
</dbReference>
<evidence type="ECO:0000256" key="4">
    <source>
        <dbReference type="ARBA" id="ARBA00023004"/>
    </source>
</evidence>
<dbReference type="GO" id="GO:0009229">
    <property type="term" value="P:thiamine diphosphate biosynthetic process"/>
    <property type="evidence" value="ECO:0007669"/>
    <property type="project" value="UniProtKB-UniRule"/>
</dbReference>
<feature type="binding site" evidence="6">
    <location>
        <position position="153"/>
    </location>
    <ligand>
        <name>Fe cation</name>
        <dbReference type="ChEBI" id="CHEBI:24875"/>
        <note>ligand shared between two adjacent protomers</note>
    </ligand>
</feature>
<dbReference type="AlphaFoldDB" id="A0A7V3NUT4"/>
<comment type="subunit">
    <text evidence="6">Homooctamer; tetramer of dimers.</text>
</comment>
<comment type="cofactor">
    <cofactor evidence="6">
        <name>Fe(2+)</name>
        <dbReference type="ChEBI" id="CHEBI:29033"/>
    </cofactor>
</comment>
<comment type="similarity">
    <text evidence="6">Belongs to the THI4 family.</text>
</comment>
<feature type="binding site" evidence="6">
    <location>
        <position position="232"/>
    </location>
    <ligand>
        <name>glycine</name>
        <dbReference type="ChEBI" id="CHEBI:57305"/>
    </ligand>
</feature>
<accession>A0A7V3NUT4</accession>
<dbReference type="InterPro" id="IPR002922">
    <property type="entry name" value="Thi4_fam"/>
</dbReference>
<dbReference type="GO" id="GO:0016763">
    <property type="term" value="F:pentosyltransferase activity"/>
    <property type="evidence" value="ECO:0007669"/>
    <property type="project" value="UniProtKB-UniRule"/>
</dbReference>
<name>A0A7V3NUT4_UNCW3</name>
<comment type="catalytic activity">
    <reaction evidence="6">
        <text>hydrogen sulfide + glycine + NAD(+) = ADP-5-ethyl-4-methylthiazole-2-carboxylate + nicotinamide + 3 H2O + H(+)</text>
        <dbReference type="Rhea" id="RHEA:55704"/>
        <dbReference type="ChEBI" id="CHEBI:15377"/>
        <dbReference type="ChEBI" id="CHEBI:15378"/>
        <dbReference type="ChEBI" id="CHEBI:17154"/>
        <dbReference type="ChEBI" id="CHEBI:29919"/>
        <dbReference type="ChEBI" id="CHEBI:57305"/>
        <dbReference type="ChEBI" id="CHEBI:57540"/>
        <dbReference type="ChEBI" id="CHEBI:139151"/>
        <dbReference type="EC" id="2.4.2.59"/>
    </reaction>
</comment>
<feature type="binding site" description="in other chain" evidence="6">
    <location>
        <position position="222"/>
    </location>
    <ligand>
        <name>NAD(+)</name>
        <dbReference type="ChEBI" id="CHEBI:57540"/>
        <note>ligand shared between two adjacent protomers</note>
    </ligand>
</feature>
<keyword evidence="5 6" id="KW-0520">NAD</keyword>
<comment type="caution">
    <text evidence="6">Lacks conserved residue(s) required for the propagation of feature annotation.</text>
</comment>
<dbReference type="InterPro" id="IPR022828">
    <property type="entry name" value="Thi4_prok"/>
</dbReference>
<comment type="caution">
    <text evidence="7">The sequence shown here is derived from an EMBL/GenBank/DDBJ whole genome shotgun (WGS) entry which is preliminary data.</text>
</comment>
<comment type="pathway">
    <text evidence="6">Cofactor biosynthesis; thiamine diphosphate biosynthesis.</text>
</comment>
<dbReference type="PANTHER" id="PTHR43422:SF3">
    <property type="entry name" value="THIAMINE THIAZOLE SYNTHASE"/>
    <property type="match status" value="1"/>
</dbReference>
<dbReference type="SUPFAM" id="SSF51905">
    <property type="entry name" value="FAD/NAD(P)-binding domain"/>
    <property type="match status" value="1"/>
</dbReference>
<dbReference type="Gene3D" id="3.50.50.60">
    <property type="entry name" value="FAD/NAD(P)-binding domain"/>
    <property type="match status" value="1"/>
</dbReference>
<evidence type="ECO:0000256" key="6">
    <source>
        <dbReference type="HAMAP-Rule" id="MF_00304"/>
    </source>
</evidence>
<evidence type="ECO:0000256" key="5">
    <source>
        <dbReference type="ARBA" id="ARBA00023027"/>
    </source>
</evidence>
<keyword evidence="3 6" id="KW-0784">Thiamine biosynthesis</keyword>
<feature type="binding site" description="in other chain" evidence="6">
    <location>
        <position position="61"/>
    </location>
    <ligand>
        <name>NAD(+)</name>
        <dbReference type="ChEBI" id="CHEBI:57540"/>
        <note>ligand shared between two adjacent protomers</note>
    </ligand>
</feature>
<keyword evidence="4 6" id="KW-0408">Iron</keyword>
<feature type="binding site" description="in other chain" evidence="6">
    <location>
        <position position="168"/>
    </location>
    <ligand>
        <name>Fe cation</name>
        <dbReference type="ChEBI" id="CHEBI:24875"/>
        <note>ligand shared between two adjacent protomers</note>
    </ligand>
</feature>
<feature type="binding site" description="in other chain" evidence="6">
    <location>
        <position position="125"/>
    </location>
    <ligand>
        <name>NAD(+)</name>
        <dbReference type="ChEBI" id="CHEBI:57540"/>
        <note>ligand shared between two adjacent protomers</note>
    </ligand>
</feature>
<feature type="binding site" evidence="6">
    <location>
        <begin position="151"/>
        <end position="153"/>
    </location>
    <ligand>
        <name>NAD(+)</name>
        <dbReference type="ChEBI" id="CHEBI:57540"/>
        <note>ligand shared between two adjacent protomers</note>
    </ligand>
</feature>
<dbReference type="UniPathway" id="UPA00060"/>
<evidence type="ECO:0000256" key="2">
    <source>
        <dbReference type="ARBA" id="ARBA00022723"/>
    </source>
</evidence>
<comment type="function">
    <text evidence="6">Involved in the biosynthesis of the thiazole moiety of thiamine. Catalyzes the conversion of NAD and glycine to adenosine diphosphate 5-(2-hydroxyethyl)-4-methylthiazole-2-carboxylate (ADT), an adenylated thiazole intermediate, using free sulfide as a source of sulfur.</text>
</comment>
<dbReference type="EC" id="2.4.2.59" evidence="6"/>
<dbReference type="EMBL" id="DTGD01000240">
    <property type="protein sequence ID" value="HGB36507.1"/>
    <property type="molecule type" value="Genomic_DNA"/>
</dbReference>
<dbReference type="GO" id="GO:0005506">
    <property type="term" value="F:iron ion binding"/>
    <property type="evidence" value="ECO:0007669"/>
    <property type="project" value="UniProtKB-UniRule"/>
</dbReference>
<dbReference type="Pfam" id="PF01946">
    <property type="entry name" value="Thi4"/>
    <property type="match status" value="1"/>
</dbReference>
<dbReference type="InterPro" id="IPR036188">
    <property type="entry name" value="FAD/NAD-bd_sf"/>
</dbReference>
<organism evidence="7">
    <name type="scientific">candidate division WOR-3 bacterium</name>
    <dbReference type="NCBI Taxonomy" id="2052148"/>
    <lineage>
        <taxon>Bacteria</taxon>
        <taxon>Bacteria division WOR-3</taxon>
    </lineage>
</organism>
<sequence>MKEKKITEIIVKNHFTHLLNALENDVIIAGGGPSSLVAGYYLAKAGKKVTILEKKLSLGGGTWGGGMGFKFAVVEEACLPILSEMGIRYTKEEDDLYSVDSIELASGLIFNAVKAGAEIFNLTSVEDLVVRDNRVRGVVINGSPIEIAKLHVDPITLMAKAVVDATGHDLEVVKVLLRKNGVKLNTETGDIIGERSMDAEEGERITIEKTGEVYPGLYVVGMAACACFGGPRMGPIFGGMLISGKKLAETLIKSL</sequence>
<dbReference type="HAMAP" id="MF_00304">
    <property type="entry name" value="Thi4"/>
    <property type="match status" value="1"/>
</dbReference>
<dbReference type="GO" id="GO:0009228">
    <property type="term" value="P:thiamine biosynthetic process"/>
    <property type="evidence" value="ECO:0007669"/>
    <property type="project" value="UniProtKB-KW"/>
</dbReference>
<evidence type="ECO:0000256" key="3">
    <source>
        <dbReference type="ARBA" id="ARBA00022977"/>
    </source>
</evidence>
<reference evidence="7" key="1">
    <citation type="journal article" date="2020" name="mSystems">
        <title>Genome- and Community-Level Interaction Insights into Carbon Utilization and Element Cycling Functions of Hydrothermarchaeota in Hydrothermal Sediment.</title>
        <authorList>
            <person name="Zhou Z."/>
            <person name="Liu Y."/>
            <person name="Xu W."/>
            <person name="Pan J."/>
            <person name="Luo Z.H."/>
            <person name="Li M."/>
        </authorList>
    </citation>
    <scope>NUCLEOTIDE SEQUENCE [LARGE SCALE GENOMIC DNA]</scope>
    <source>
        <strain evidence="7">SpSt-754</strain>
    </source>
</reference>
<feature type="binding site" description="in other chain" evidence="6">
    <location>
        <position position="34"/>
    </location>
    <ligand>
        <name>NAD(+)</name>
        <dbReference type="ChEBI" id="CHEBI:57540"/>
        <note>ligand shared between two adjacent protomers</note>
    </ligand>
</feature>